<dbReference type="EMBL" id="BMMS01000013">
    <property type="protein sequence ID" value="GGO89824.1"/>
    <property type="molecule type" value="Genomic_DNA"/>
</dbReference>
<protein>
    <recommendedName>
        <fullName evidence="3">DUF4243 domain-containing protein</fullName>
    </recommendedName>
</protein>
<reference evidence="1" key="1">
    <citation type="journal article" date="2014" name="Int. J. Syst. Evol. Microbiol.">
        <title>Complete genome sequence of Corynebacterium casei LMG S-19264T (=DSM 44701T), isolated from a smear-ripened cheese.</title>
        <authorList>
            <consortium name="US DOE Joint Genome Institute (JGI-PGF)"/>
            <person name="Walter F."/>
            <person name="Albersmeier A."/>
            <person name="Kalinowski J."/>
            <person name="Ruckert C."/>
        </authorList>
    </citation>
    <scope>NUCLEOTIDE SEQUENCE</scope>
    <source>
        <strain evidence="1">CGMCC 4.7201</strain>
    </source>
</reference>
<gene>
    <name evidence="1" type="ORF">GCM10012280_33960</name>
</gene>
<proteinExistence type="predicted"/>
<accession>A0A917ZQN4</accession>
<name>A0A917ZQN4_9ACTN</name>
<keyword evidence="2" id="KW-1185">Reference proteome</keyword>
<sequence>MDKDTTGTLDEALERVHSTGPEFRGWLSNHAPMAVEALVRNGFAGRVHPWLDVYVRRLEELPRATTRIEPDQWREALGNPQLLGEWLEFFGVEMSERPWRDVLATWWPRLVPGIAAGATHGVIRTGHAVRVLLDEDEDGGDDGRTGPRTAELGQALGYWAARWQPVPGVVEPSGRQGPLEALGNVPAVPDQERGIDYRLGQLGRVDRWPGAVSALRPAHTPEQARVRLAEVAYAATVRLLTHGHGDAVMQVHSATAPTAVLRTLPALPERLWVPSLNAAWAAGAAVTAAYEPAEAAPAREAERLVAEAVDVGEVLERAAEHGDEHAIKLADTAAEVFGRTGDPTALAAAVRGLGLIPPAATG</sequence>
<evidence type="ECO:0000313" key="2">
    <source>
        <dbReference type="Proteomes" id="UP000641932"/>
    </source>
</evidence>
<reference evidence="1" key="2">
    <citation type="submission" date="2020-09" db="EMBL/GenBank/DDBJ databases">
        <authorList>
            <person name="Sun Q."/>
            <person name="Zhou Y."/>
        </authorList>
    </citation>
    <scope>NUCLEOTIDE SEQUENCE</scope>
    <source>
        <strain evidence="1">CGMCC 4.7201</strain>
    </source>
</reference>
<dbReference type="Proteomes" id="UP000641932">
    <property type="component" value="Unassembled WGS sequence"/>
</dbReference>
<dbReference type="AlphaFoldDB" id="A0A917ZQN4"/>
<comment type="caution">
    <text evidence="1">The sequence shown here is derived from an EMBL/GenBank/DDBJ whole genome shotgun (WGS) entry which is preliminary data.</text>
</comment>
<evidence type="ECO:0000313" key="1">
    <source>
        <dbReference type="EMBL" id="GGO89824.1"/>
    </source>
</evidence>
<dbReference type="RefSeq" id="WP_189132510.1">
    <property type="nucleotide sequence ID" value="NZ_BMMS01000013.1"/>
</dbReference>
<organism evidence="1 2">
    <name type="scientific">Wenjunlia tyrosinilytica</name>
    <dbReference type="NCBI Taxonomy" id="1544741"/>
    <lineage>
        <taxon>Bacteria</taxon>
        <taxon>Bacillati</taxon>
        <taxon>Actinomycetota</taxon>
        <taxon>Actinomycetes</taxon>
        <taxon>Kitasatosporales</taxon>
        <taxon>Streptomycetaceae</taxon>
        <taxon>Wenjunlia</taxon>
    </lineage>
</organism>
<evidence type="ECO:0008006" key="3">
    <source>
        <dbReference type="Google" id="ProtNLM"/>
    </source>
</evidence>